<dbReference type="EMBL" id="CAEZUQ010000004">
    <property type="protein sequence ID" value="CAB4599809.1"/>
    <property type="molecule type" value="Genomic_DNA"/>
</dbReference>
<name>A0A6J6B3U7_9ZZZZ</name>
<dbReference type="InterPro" id="IPR050957">
    <property type="entry name" value="BMP_lipoprotein"/>
</dbReference>
<evidence type="ECO:0000256" key="1">
    <source>
        <dbReference type="ARBA" id="ARBA00004236"/>
    </source>
</evidence>
<dbReference type="Pfam" id="PF02608">
    <property type="entry name" value="Bmp"/>
    <property type="match status" value="1"/>
</dbReference>
<evidence type="ECO:0000256" key="3">
    <source>
        <dbReference type="ARBA" id="ARBA00022729"/>
    </source>
</evidence>
<evidence type="ECO:0000256" key="4">
    <source>
        <dbReference type="ARBA" id="ARBA00023136"/>
    </source>
</evidence>
<dbReference type="PANTHER" id="PTHR34296">
    <property type="entry name" value="TRANSCRIPTIONAL ACTIVATOR PROTEIN MED"/>
    <property type="match status" value="1"/>
</dbReference>
<dbReference type="PANTHER" id="PTHR34296:SF2">
    <property type="entry name" value="ABC TRANSPORTER GUANOSINE-BINDING PROTEIN NUPN"/>
    <property type="match status" value="1"/>
</dbReference>
<keyword evidence="3" id="KW-0732">Signal</keyword>
<dbReference type="InterPro" id="IPR003760">
    <property type="entry name" value="PnrA-like"/>
</dbReference>
<evidence type="ECO:0000256" key="5">
    <source>
        <dbReference type="ARBA" id="ARBA00023288"/>
    </source>
</evidence>
<comment type="subcellular location">
    <subcellularLocation>
        <location evidence="1">Cell membrane</location>
    </subcellularLocation>
</comment>
<dbReference type="GO" id="GO:0005886">
    <property type="term" value="C:plasma membrane"/>
    <property type="evidence" value="ECO:0007669"/>
    <property type="project" value="UniProtKB-SubCell"/>
</dbReference>
<reference evidence="7" key="1">
    <citation type="submission" date="2020-05" db="EMBL/GenBank/DDBJ databases">
        <authorList>
            <person name="Chiriac C."/>
            <person name="Salcher M."/>
            <person name="Ghai R."/>
            <person name="Kavagutti S V."/>
        </authorList>
    </citation>
    <scope>NUCLEOTIDE SEQUENCE</scope>
</reference>
<evidence type="ECO:0000259" key="6">
    <source>
        <dbReference type="Pfam" id="PF02608"/>
    </source>
</evidence>
<gene>
    <name evidence="7" type="ORF">UFOPK1425_00139</name>
    <name evidence="8" type="ORF">UFOPK1842_00070</name>
</gene>
<evidence type="ECO:0000256" key="2">
    <source>
        <dbReference type="ARBA" id="ARBA00022475"/>
    </source>
</evidence>
<dbReference type="Gene3D" id="3.40.50.2300">
    <property type="match status" value="2"/>
</dbReference>
<accession>A0A6J6B3U7</accession>
<evidence type="ECO:0000313" key="8">
    <source>
        <dbReference type="EMBL" id="CAB4599809.1"/>
    </source>
</evidence>
<dbReference type="EMBL" id="CAEZSJ010000014">
    <property type="protein sequence ID" value="CAB4533029.1"/>
    <property type="molecule type" value="Genomic_DNA"/>
</dbReference>
<proteinExistence type="predicted"/>
<evidence type="ECO:0000313" key="7">
    <source>
        <dbReference type="EMBL" id="CAB4533029.1"/>
    </source>
</evidence>
<keyword evidence="5" id="KW-0449">Lipoprotein</keyword>
<dbReference type="AlphaFoldDB" id="A0A6J6B3U7"/>
<protein>
    <submittedName>
        <fullName evidence="7">Unannotated protein</fullName>
    </submittedName>
</protein>
<dbReference type="CDD" id="cd06354">
    <property type="entry name" value="PBP1_PrnA-like"/>
    <property type="match status" value="1"/>
</dbReference>
<feature type="domain" description="ABC transporter substrate-binding protein PnrA-like" evidence="6">
    <location>
        <begin position="59"/>
        <end position="370"/>
    </location>
</feature>
<sequence>MGDKVATTSIPYKRANSVKSGGALKKSLKLMAVVASLTLITGVAVAPASQAAKIKLCLALDTGGVDDRSFNQGAWAGAQASTVSVAEYLPASSSADFAPNIKKFVDKGCDLIVGVGFAISAEIVKSAKANPKIKYAVVDDAGLDCDANWNCTAVPNVKGLTFKTDEAAFMAGYLAAGMSKTGKVATYGGAPYPTVTIFMDGYARGVAYYNKQKGKNVKVLGWDPANPKSGTFVGNFSDQNKALTISKGFEQQGADVILPVGGNLGAPYAAASEKSKKSLTIWVDSDGYGLLTAGKSILLTTVVKEIGASIKSVAADVASKKFTGKAYSGTLKNKGVSIAPYHDLNSKVPAKLKSEILKIKNEIIAGTLKVDA</sequence>
<organism evidence="7">
    <name type="scientific">freshwater metagenome</name>
    <dbReference type="NCBI Taxonomy" id="449393"/>
    <lineage>
        <taxon>unclassified sequences</taxon>
        <taxon>metagenomes</taxon>
        <taxon>ecological metagenomes</taxon>
    </lineage>
</organism>
<keyword evidence="4" id="KW-0472">Membrane</keyword>
<keyword evidence="2" id="KW-1003">Cell membrane</keyword>